<keyword evidence="2" id="KW-1133">Transmembrane helix</keyword>
<proteinExistence type="predicted"/>
<evidence type="ECO:0000313" key="4">
    <source>
        <dbReference type="Proteomes" id="UP000294480"/>
    </source>
</evidence>
<dbReference type="Pfam" id="PF03743">
    <property type="entry name" value="TrbI"/>
    <property type="match status" value="1"/>
</dbReference>
<feature type="region of interest" description="Disordered" evidence="1">
    <location>
        <begin position="1"/>
        <end position="24"/>
    </location>
</feature>
<evidence type="ECO:0000256" key="1">
    <source>
        <dbReference type="SAM" id="MobiDB-lite"/>
    </source>
</evidence>
<dbReference type="EMBL" id="SNZE01000023">
    <property type="protein sequence ID" value="TDR30285.1"/>
    <property type="molecule type" value="Genomic_DNA"/>
</dbReference>
<reference evidence="3 4" key="1">
    <citation type="submission" date="2019-03" db="EMBL/GenBank/DDBJ databases">
        <title>Genomic Encyclopedia of Type Strains, Phase IV (KMG-IV): sequencing the most valuable type-strain genomes for metagenomic binning, comparative biology and taxonomic classification.</title>
        <authorList>
            <person name="Goeker M."/>
        </authorList>
    </citation>
    <scope>NUCLEOTIDE SEQUENCE [LARGE SCALE GENOMIC DNA]</scope>
    <source>
        <strain evidence="3 4">DSM 102852</strain>
    </source>
</reference>
<organism evidence="3 4">
    <name type="scientific">Hydromonas duriensis</name>
    <dbReference type="NCBI Taxonomy" id="1527608"/>
    <lineage>
        <taxon>Bacteria</taxon>
        <taxon>Pseudomonadati</taxon>
        <taxon>Pseudomonadota</taxon>
        <taxon>Betaproteobacteria</taxon>
        <taxon>Burkholderiales</taxon>
        <taxon>Burkholderiaceae</taxon>
        <taxon>Hydromonas</taxon>
    </lineage>
</organism>
<evidence type="ECO:0000256" key="2">
    <source>
        <dbReference type="SAM" id="Phobius"/>
    </source>
</evidence>
<dbReference type="OrthoDB" id="15544at2"/>
<keyword evidence="4" id="KW-1185">Reference proteome</keyword>
<dbReference type="CDD" id="cd16430">
    <property type="entry name" value="TraB"/>
    <property type="match status" value="1"/>
</dbReference>
<feature type="compositionally biased region" description="Basic residues" evidence="1">
    <location>
        <begin position="15"/>
        <end position="24"/>
    </location>
</feature>
<dbReference type="RefSeq" id="WP_133621267.1">
    <property type="nucleotide sequence ID" value="NZ_SNZE01000023.1"/>
</dbReference>
<accession>A0A4R6Y1L8</accession>
<feature type="transmembrane region" description="Helical" evidence="2">
    <location>
        <begin position="29"/>
        <end position="48"/>
    </location>
</feature>
<dbReference type="AlphaFoldDB" id="A0A4R6Y1L8"/>
<keyword evidence="2" id="KW-0472">Membrane</keyword>
<evidence type="ECO:0000313" key="3">
    <source>
        <dbReference type="EMBL" id="TDR30285.1"/>
    </source>
</evidence>
<name>A0A4R6Y1L8_9BURK</name>
<sequence length="452" mass="47628">MKLPSFKRNQGNAPKKPKGPMTKARKRQYFIAATVAAAIGGASFFGAWKTKKNEEERTAQETQVQAKQPKVITTDLNQPTQILDGPAITQRTIGADMDTQEQRLSQLELMMRDMQKGNALNESKNAIPGADRSLPPPPANMLPVPTAKGPNGLGAAPTESKIETIRFDGGNSNVPGINPVTGLPTKPGTTVGILQPGDSGTTAYIKGIRPNIVVTEDGGDVTVIRRNQSQAMNSSGKFRAQKSYVPTGTFFRAVLLGGLDAPTGGESSTANPHPVLMQVTQMAQLPNSFRSNFKKCFVTGTGYGDLSSERAMIRTEQLSCVGVDGRAIDIPIKGYIAGDDGKTGVLGRLVSKQGAAIKNAMIAGLLGGIGQGFSSAANITSNNGLGTVSSVSTGKQVQNALGTGVGNAFDRLANYYVKLADKVFPVIEVNAGRQVDIVLLKGFQIDPDGDDK</sequence>
<protein>
    <submittedName>
        <fullName evidence="3">Conjugal transfer pilus assembly protein TraB</fullName>
    </submittedName>
</protein>
<keyword evidence="2" id="KW-0812">Transmembrane</keyword>
<dbReference type="Proteomes" id="UP000294480">
    <property type="component" value="Unassembled WGS sequence"/>
</dbReference>
<comment type="caution">
    <text evidence="3">The sequence shown here is derived from an EMBL/GenBank/DDBJ whole genome shotgun (WGS) entry which is preliminary data.</text>
</comment>
<gene>
    <name evidence="3" type="ORF">DFR44_1239</name>
</gene>
<dbReference type="InterPro" id="IPR005498">
    <property type="entry name" value="T4SS_VirB10/TraB/TrbI"/>
</dbReference>